<evidence type="ECO:0000256" key="2">
    <source>
        <dbReference type="ARBA" id="ARBA00022964"/>
    </source>
</evidence>
<protein>
    <recommendedName>
        <fullName evidence="4">Aspartyl/asparaginy/proline hydroxylase domain-containing protein</fullName>
    </recommendedName>
</protein>
<evidence type="ECO:0000313" key="5">
    <source>
        <dbReference type="EMBL" id="AOX00672.1"/>
    </source>
</evidence>
<dbReference type="PANTHER" id="PTHR46332">
    <property type="entry name" value="ASPARTATE BETA-HYDROXYLASE DOMAIN-CONTAINING PROTEIN 2"/>
    <property type="match status" value="1"/>
</dbReference>
<dbReference type="PANTHER" id="PTHR46332:SF5">
    <property type="entry name" value="ASPARTATE BETA-HYDROXYLASE DOMAIN CONTAINING 2"/>
    <property type="match status" value="1"/>
</dbReference>
<dbReference type="AlphaFoldDB" id="A0A1D8TSN4"/>
<evidence type="ECO:0000256" key="1">
    <source>
        <dbReference type="ARBA" id="ARBA00007730"/>
    </source>
</evidence>
<dbReference type="Pfam" id="PF05118">
    <property type="entry name" value="Asp_Arg_Hydrox"/>
    <property type="match status" value="1"/>
</dbReference>
<keyword evidence="2" id="KW-0223">Dioxygenase</keyword>
<dbReference type="Proteomes" id="UP000177870">
    <property type="component" value="Chromosome"/>
</dbReference>
<dbReference type="EMBL" id="CP017599">
    <property type="protein sequence ID" value="AOX00672.1"/>
    <property type="molecule type" value="Genomic_DNA"/>
</dbReference>
<gene>
    <name evidence="5" type="ORF">BJP34_15555</name>
</gene>
<dbReference type="Gene3D" id="2.60.120.330">
    <property type="entry name" value="B-lactam Antibiotic, Isopenicillin N Synthase, Chain"/>
    <property type="match status" value="1"/>
</dbReference>
<keyword evidence="3" id="KW-0560">Oxidoreductase</keyword>
<organism evidence="5 6">
    <name type="scientific">Moorena producens PAL-8-15-08-1</name>
    <dbReference type="NCBI Taxonomy" id="1458985"/>
    <lineage>
        <taxon>Bacteria</taxon>
        <taxon>Bacillati</taxon>
        <taxon>Cyanobacteriota</taxon>
        <taxon>Cyanophyceae</taxon>
        <taxon>Coleofasciculales</taxon>
        <taxon>Coleofasciculaceae</taxon>
        <taxon>Moorena</taxon>
    </lineage>
</organism>
<dbReference type="InterPro" id="IPR027443">
    <property type="entry name" value="IPNS-like_sf"/>
</dbReference>
<comment type="similarity">
    <text evidence="1">Belongs to the aspartyl/asparaginyl beta-hydroxylase family.</text>
</comment>
<dbReference type="SUPFAM" id="SSF51197">
    <property type="entry name" value="Clavaminate synthase-like"/>
    <property type="match status" value="1"/>
</dbReference>
<dbReference type="OrthoDB" id="21665at2"/>
<dbReference type="InterPro" id="IPR051821">
    <property type="entry name" value="Asp/Asn_beta-hydroxylase"/>
</dbReference>
<evidence type="ECO:0000256" key="3">
    <source>
        <dbReference type="ARBA" id="ARBA00023002"/>
    </source>
</evidence>
<dbReference type="GO" id="GO:0016020">
    <property type="term" value="C:membrane"/>
    <property type="evidence" value="ECO:0007669"/>
    <property type="project" value="TreeGrafter"/>
</dbReference>
<accession>A0A1D8TSN4</accession>
<dbReference type="STRING" id="1458985.BJP34_15555"/>
<sequence>MKKYIKYIQDSRVIARLLNGVESENLNNLFWYDLPLKYAVSWRGIFHIFNEHIFQRKRDAIAKNYDINTIYYSDREEDGINHPNPSVWYCKSLNSKPWFYDNDEIKSTLEQNAEIIISEYNKIDEYMKEHPDNVSLMGSGQWNGIFIFSTGAEKQAIANLCPKTLSIIEKLPLCINFGFVLFSQLVSDSHILPHSGSSNLRLRYHLGVRVPEPESAKIRVGNEWRFWQQSKAMAFDDSFEHEILHQGKKSRVVLVIDVWHPSLSEEDIKILSHPVFATYGKL</sequence>
<dbReference type="KEGG" id="mpro:BJP34_15555"/>
<name>A0A1D8TSN4_9CYAN</name>
<evidence type="ECO:0000313" key="6">
    <source>
        <dbReference type="Proteomes" id="UP000177870"/>
    </source>
</evidence>
<reference evidence="6" key="1">
    <citation type="submission" date="2016-10" db="EMBL/GenBank/DDBJ databases">
        <title>Comparative genomics uncovers the prolific and rare metabolic potential of the cyanobacterial genus Moorea.</title>
        <authorList>
            <person name="Leao T."/>
            <person name="Castelao G."/>
            <person name="Korobeynikov A."/>
            <person name="Monroe E.A."/>
            <person name="Podell S."/>
            <person name="Glukhov E."/>
            <person name="Allen E."/>
            <person name="Gerwick W.H."/>
            <person name="Gerwick L."/>
        </authorList>
    </citation>
    <scope>NUCLEOTIDE SEQUENCE [LARGE SCALE GENOMIC DNA]</scope>
    <source>
        <strain evidence="6">PAL-8-15-08-1</strain>
    </source>
</reference>
<dbReference type="InterPro" id="IPR007803">
    <property type="entry name" value="Asp/Arg/Pro-Hydrxlase"/>
</dbReference>
<dbReference type="GO" id="GO:0051213">
    <property type="term" value="F:dioxygenase activity"/>
    <property type="evidence" value="ECO:0007669"/>
    <property type="project" value="UniProtKB-KW"/>
</dbReference>
<proteinExistence type="inferred from homology"/>
<feature type="domain" description="Aspartyl/asparaginy/proline hydroxylase" evidence="4">
    <location>
        <begin position="110"/>
        <end position="261"/>
    </location>
</feature>
<evidence type="ECO:0000259" key="4">
    <source>
        <dbReference type="Pfam" id="PF05118"/>
    </source>
</evidence>
<dbReference type="RefSeq" id="WP_070393125.1">
    <property type="nucleotide sequence ID" value="NZ_CP017599.1"/>
</dbReference>